<dbReference type="GO" id="GO:0003908">
    <property type="term" value="F:methylated-DNA-[protein]-cysteine S-methyltransferase activity"/>
    <property type="evidence" value="ECO:0007669"/>
    <property type="project" value="UniProtKB-EC"/>
</dbReference>
<dbReference type="GO" id="GO:0006281">
    <property type="term" value="P:DNA repair"/>
    <property type="evidence" value="ECO:0007669"/>
    <property type="project" value="UniProtKB-KW"/>
</dbReference>
<dbReference type="CDD" id="cd06445">
    <property type="entry name" value="ATase"/>
    <property type="match status" value="1"/>
</dbReference>
<evidence type="ECO:0000256" key="7">
    <source>
        <dbReference type="ARBA" id="ARBA00023204"/>
    </source>
</evidence>
<organism evidence="10 11">
    <name type="scientific">Hymenobacter montanus</name>
    <dbReference type="NCBI Taxonomy" id="2771359"/>
    <lineage>
        <taxon>Bacteria</taxon>
        <taxon>Pseudomonadati</taxon>
        <taxon>Bacteroidota</taxon>
        <taxon>Cytophagia</taxon>
        <taxon>Cytophagales</taxon>
        <taxon>Hymenobacteraceae</taxon>
        <taxon>Hymenobacter</taxon>
    </lineage>
</organism>
<evidence type="ECO:0000256" key="8">
    <source>
        <dbReference type="ARBA" id="ARBA00049348"/>
    </source>
</evidence>
<dbReference type="GO" id="GO:0032259">
    <property type="term" value="P:methylation"/>
    <property type="evidence" value="ECO:0007669"/>
    <property type="project" value="UniProtKB-KW"/>
</dbReference>
<dbReference type="PROSITE" id="PS01124">
    <property type="entry name" value="HTH_ARAC_FAMILY_2"/>
    <property type="match status" value="1"/>
</dbReference>
<comment type="catalytic activity">
    <reaction evidence="1">
        <text>a 4-O-methyl-thymidine in DNA + L-cysteinyl-[protein] = a thymidine in DNA + S-methyl-L-cysteinyl-[protein]</text>
        <dbReference type="Rhea" id="RHEA:53428"/>
        <dbReference type="Rhea" id="RHEA-COMP:10131"/>
        <dbReference type="Rhea" id="RHEA-COMP:10132"/>
        <dbReference type="Rhea" id="RHEA-COMP:13555"/>
        <dbReference type="Rhea" id="RHEA-COMP:13556"/>
        <dbReference type="ChEBI" id="CHEBI:29950"/>
        <dbReference type="ChEBI" id="CHEBI:82612"/>
        <dbReference type="ChEBI" id="CHEBI:137386"/>
        <dbReference type="ChEBI" id="CHEBI:137387"/>
        <dbReference type="EC" id="2.1.1.63"/>
    </reaction>
</comment>
<dbReference type="NCBIfam" id="TIGR00589">
    <property type="entry name" value="ogt"/>
    <property type="match status" value="1"/>
</dbReference>
<dbReference type="SUPFAM" id="SSF53155">
    <property type="entry name" value="Methylated DNA-protein cysteine methyltransferase domain"/>
    <property type="match status" value="1"/>
</dbReference>
<dbReference type="SUPFAM" id="SSF46767">
    <property type="entry name" value="Methylated DNA-protein cysteine methyltransferase, C-terminal domain"/>
    <property type="match status" value="1"/>
</dbReference>
<dbReference type="Pfam" id="PF12833">
    <property type="entry name" value="HTH_18"/>
    <property type="match status" value="1"/>
</dbReference>
<evidence type="ECO:0000256" key="6">
    <source>
        <dbReference type="ARBA" id="ARBA00023163"/>
    </source>
</evidence>
<dbReference type="InterPro" id="IPR036631">
    <property type="entry name" value="MGMT_N_sf"/>
</dbReference>
<dbReference type="GO" id="GO:0043565">
    <property type="term" value="F:sequence-specific DNA binding"/>
    <property type="evidence" value="ECO:0007669"/>
    <property type="project" value="InterPro"/>
</dbReference>
<name>A0A927BCJ1_9BACT</name>
<dbReference type="PANTHER" id="PTHR10815:SF13">
    <property type="entry name" value="METHYLATED-DNA--PROTEIN-CYSTEINE METHYLTRANSFERASE"/>
    <property type="match status" value="1"/>
</dbReference>
<dbReference type="RefSeq" id="WP_191005111.1">
    <property type="nucleotide sequence ID" value="NZ_JACXAD010000010.1"/>
</dbReference>
<dbReference type="PROSITE" id="PS00374">
    <property type="entry name" value="MGMT"/>
    <property type="match status" value="1"/>
</dbReference>
<dbReference type="Gene3D" id="3.30.160.70">
    <property type="entry name" value="Methylated DNA-protein cysteine methyltransferase domain"/>
    <property type="match status" value="1"/>
</dbReference>
<reference evidence="10" key="1">
    <citation type="submission" date="2020-09" db="EMBL/GenBank/DDBJ databases">
        <authorList>
            <person name="Kim M.K."/>
        </authorList>
    </citation>
    <scope>NUCLEOTIDE SEQUENCE</scope>
    <source>
        <strain evidence="10">BT664</strain>
    </source>
</reference>
<keyword evidence="7" id="KW-0234">DNA repair</keyword>
<evidence type="ECO:0000256" key="4">
    <source>
        <dbReference type="ARBA" id="ARBA00022763"/>
    </source>
</evidence>
<keyword evidence="6" id="KW-0804">Transcription</keyword>
<dbReference type="InterPro" id="IPR009057">
    <property type="entry name" value="Homeodomain-like_sf"/>
</dbReference>
<evidence type="ECO:0000256" key="3">
    <source>
        <dbReference type="ARBA" id="ARBA00022679"/>
    </source>
</evidence>
<keyword evidence="3 10" id="KW-0808">Transferase</keyword>
<feature type="domain" description="HTH araC/xylS-type" evidence="9">
    <location>
        <begin position="8"/>
        <end position="105"/>
    </location>
</feature>
<dbReference type="Gene3D" id="1.10.10.60">
    <property type="entry name" value="Homeodomain-like"/>
    <property type="match status" value="1"/>
</dbReference>
<comment type="caution">
    <text evidence="10">The sequence shown here is derived from an EMBL/GenBank/DDBJ whole genome shotgun (WGS) entry which is preliminary data.</text>
</comment>
<dbReference type="AlphaFoldDB" id="A0A927BCJ1"/>
<evidence type="ECO:0000256" key="2">
    <source>
        <dbReference type="ARBA" id="ARBA00022603"/>
    </source>
</evidence>
<dbReference type="InterPro" id="IPR014048">
    <property type="entry name" value="MethylDNA_cys_MeTrfase_DNA-bd"/>
</dbReference>
<dbReference type="SMART" id="SM00342">
    <property type="entry name" value="HTH_ARAC"/>
    <property type="match status" value="1"/>
</dbReference>
<dbReference type="Proteomes" id="UP000612233">
    <property type="component" value="Unassembled WGS sequence"/>
</dbReference>
<sequence length="303" mass="33430">MTDYQRIAAALTFAGTHFQQQPTLEELAEQAHWSPFHFQRKFQEWAGVSPKKFLQYLSLDHAKHLLRQSASVAEAAEETGLSGTGRLHDLFVTLEAMTPGEYRQGGAHLTIHYSFGESLFGPYLVASTGKGICKLVFMDDAETALAELRREWPKATLTAVETAFHAQVARFFARDFAPTTRLRLHLRGTPFQLKIWESLLRIPEGERRTYAQVAHAAENGAAVRAAGTAIGANPVGYLIPCHRVIRQTGELGHYRWGPTRKAALLGWEAARTEAGAVMTPLDAPAAGALLRSFDGVDKRAPEP</sequence>
<keyword evidence="4" id="KW-0227">DNA damage</keyword>
<keyword evidence="2 10" id="KW-0489">Methyltransferase</keyword>
<dbReference type="SUPFAM" id="SSF46689">
    <property type="entry name" value="Homeodomain-like"/>
    <property type="match status" value="2"/>
</dbReference>
<dbReference type="Gene3D" id="1.10.10.10">
    <property type="entry name" value="Winged helix-like DNA-binding domain superfamily/Winged helix DNA-binding domain"/>
    <property type="match status" value="1"/>
</dbReference>
<dbReference type="PANTHER" id="PTHR10815">
    <property type="entry name" value="METHYLATED-DNA--PROTEIN-CYSTEINE METHYLTRANSFERASE"/>
    <property type="match status" value="1"/>
</dbReference>
<proteinExistence type="predicted"/>
<dbReference type="InterPro" id="IPR036217">
    <property type="entry name" value="MethylDNA_cys_MeTrfase_DNAb"/>
</dbReference>
<accession>A0A927BCJ1</accession>
<dbReference type="GO" id="GO:0003700">
    <property type="term" value="F:DNA-binding transcription factor activity"/>
    <property type="evidence" value="ECO:0007669"/>
    <property type="project" value="InterPro"/>
</dbReference>
<evidence type="ECO:0000259" key="9">
    <source>
        <dbReference type="PROSITE" id="PS01124"/>
    </source>
</evidence>
<evidence type="ECO:0000313" key="11">
    <source>
        <dbReference type="Proteomes" id="UP000612233"/>
    </source>
</evidence>
<keyword evidence="5" id="KW-0805">Transcription regulation</keyword>
<dbReference type="InterPro" id="IPR018060">
    <property type="entry name" value="HTH_AraC"/>
</dbReference>
<dbReference type="EC" id="2.1.1.63" evidence="10"/>
<comment type="catalytic activity">
    <reaction evidence="8">
        <text>a 6-O-methyl-2'-deoxyguanosine in DNA + L-cysteinyl-[protein] = S-methyl-L-cysteinyl-[protein] + a 2'-deoxyguanosine in DNA</text>
        <dbReference type="Rhea" id="RHEA:24000"/>
        <dbReference type="Rhea" id="RHEA-COMP:10131"/>
        <dbReference type="Rhea" id="RHEA-COMP:10132"/>
        <dbReference type="Rhea" id="RHEA-COMP:11367"/>
        <dbReference type="Rhea" id="RHEA-COMP:11368"/>
        <dbReference type="ChEBI" id="CHEBI:29950"/>
        <dbReference type="ChEBI" id="CHEBI:82612"/>
        <dbReference type="ChEBI" id="CHEBI:85445"/>
        <dbReference type="ChEBI" id="CHEBI:85448"/>
        <dbReference type="EC" id="2.1.1.63"/>
    </reaction>
</comment>
<dbReference type="EMBL" id="JACXAD010000010">
    <property type="protein sequence ID" value="MBD2768290.1"/>
    <property type="molecule type" value="Genomic_DNA"/>
</dbReference>
<dbReference type="InterPro" id="IPR001497">
    <property type="entry name" value="MethylDNA_cys_MeTrfase_AS"/>
</dbReference>
<protein>
    <submittedName>
        <fullName evidence="10">Methylated-DNA--[protein]-cysteine S-methyltransferase</fullName>
        <ecNumber evidence="10">2.1.1.63</ecNumber>
    </submittedName>
</protein>
<evidence type="ECO:0000256" key="1">
    <source>
        <dbReference type="ARBA" id="ARBA00001286"/>
    </source>
</evidence>
<keyword evidence="11" id="KW-1185">Reference proteome</keyword>
<gene>
    <name evidence="10" type="ORF">IC235_10335</name>
</gene>
<evidence type="ECO:0000256" key="5">
    <source>
        <dbReference type="ARBA" id="ARBA00023015"/>
    </source>
</evidence>
<dbReference type="InterPro" id="IPR036388">
    <property type="entry name" value="WH-like_DNA-bd_sf"/>
</dbReference>
<evidence type="ECO:0000313" key="10">
    <source>
        <dbReference type="EMBL" id="MBD2768290.1"/>
    </source>
</evidence>
<dbReference type="Pfam" id="PF01035">
    <property type="entry name" value="DNA_binding_1"/>
    <property type="match status" value="1"/>
</dbReference>